<keyword evidence="2" id="KW-1185">Reference proteome</keyword>
<sequence>MEAENEDQTNCEIVSCDGNYTFNPVGWCADMAGANLAGFTEVFGETVNVRIKACEFPFKDHRNKNARKLDADIAADATEAAYYESSKAEIEEFYCNKGRAVDFVILGLMVARKTGFHFLRICTSRRAENESSRGTALIYRCSKFALRTLETLCFQTLSSKIVNRLLQQVALLMPIGKKKKHAREVNK</sequence>
<protein>
    <submittedName>
        <fullName evidence="1">Uncharacterized protein</fullName>
    </submittedName>
</protein>
<comment type="caution">
    <text evidence="1">The sequence shown here is derived from an EMBL/GenBank/DDBJ whole genome shotgun (WGS) entry which is preliminary data.</text>
</comment>
<dbReference type="Proteomes" id="UP001159428">
    <property type="component" value="Unassembled WGS sequence"/>
</dbReference>
<evidence type="ECO:0000313" key="1">
    <source>
        <dbReference type="EMBL" id="CAH3114754.1"/>
    </source>
</evidence>
<name>A0AAU9WH30_9CNID</name>
<reference evidence="1 2" key="1">
    <citation type="submission" date="2022-05" db="EMBL/GenBank/DDBJ databases">
        <authorList>
            <consortium name="Genoscope - CEA"/>
            <person name="William W."/>
        </authorList>
    </citation>
    <scope>NUCLEOTIDE SEQUENCE [LARGE SCALE GENOMIC DNA]</scope>
</reference>
<accession>A0AAU9WH30</accession>
<gene>
    <name evidence="1" type="ORF">PMEA_00005622</name>
</gene>
<dbReference type="EMBL" id="CALNXJ010000014">
    <property type="protein sequence ID" value="CAH3114754.1"/>
    <property type="molecule type" value="Genomic_DNA"/>
</dbReference>
<proteinExistence type="predicted"/>
<feature type="non-terminal residue" evidence="1">
    <location>
        <position position="187"/>
    </location>
</feature>
<evidence type="ECO:0000313" key="2">
    <source>
        <dbReference type="Proteomes" id="UP001159428"/>
    </source>
</evidence>
<dbReference type="AlphaFoldDB" id="A0AAU9WH30"/>
<organism evidence="1 2">
    <name type="scientific">Pocillopora meandrina</name>
    <dbReference type="NCBI Taxonomy" id="46732"/>
    <lineage>
        <taxon>Eukaryota</taxon>
        <taxon>Metazoa</taxon>
        <taxon>Cnidaria</taxon>
        <taxon>Anthozoa</taxon>
        <taxon>Hexacorallia</taxon>
        <taxon>Scleractinia</taxon>
        <taxon>Astrocoeniina</taxon>
        <taxon>Pocilloporidae</taxon>
        <taxon>Pocillopora</taxon>
    </lineage>
</organism>